<gene>
    <name evidence="10" type="ORF">ATSB10_02990</name>
</gene>
<proteinExistence type="inferred from homology"/>
<dbReference type="InterPro" id="IPR050962">
    <property type="entry name" value="Phosphate-bind_PstS"/>
</dbReference>
<dbReference type="SUPFAM" id="SSF53850">
    <property type="entry name" value="Periplasmic binding protein-like II"/>
    <property type="match status" value="1"/>
</dbReference>
<sequence length="340" mass="36074">MLTSTKSRIALIAAASLFSVAAAQATDITGAGSSFVYPVLTKWSAAYAEKTGNQLNYQSVGSGAGIAQIKAGTIDFGASDAPLSGEDLKKFGLGQFPLVVGGIVPVVNINGIQADQIKLDGPTLADIFMGKITNWNDPKIAALNAGVNLPAGKITVVHRSDGSGTTYNFTNYLTKVSPAWAGKVKFGTSVDWPTGVGGKGNEGVSQYVRQIKGAIGYVEYAYALKNKISWVDMKNAAGEVVKPSADSFAAAAATADWAHAKDFNLVMTNAPGQTAWPITATTWAIMYKQPKNAEHTKVAFDFFKWSYENGQPQAASLDYVPLPPSLVKQIEAYWASEFQK</sequence>
<dbReference type="Proteomes" id="UP000077255">
    <property type="component" value="Chromosome"/>
</dbReference>
<protein>
    <recommendedName>
        <fullName evidence="4 7">Phosphate-binding protein PstS</fullName>
    </recommendedName>
</protein>
<dbReference type="AlphaFoldDB" id="A0A160MX08"/>
<keyword evidence="8" id="KW-0732">Signal</keyword>
<evidence type="ECO:0000256" key="6">
    <source>
        <dbReference type="ARBA" id="ARBA00022592"/>
    </source>
</evidence>
<dbReference type="PANTHER" id="PTHR42996">
    <property type="entry name" value="PHOSPHATE-BINDING PROTEIN PSTS"/>
    <property type="match status" value="1"/>
</dbReference>
<feature type="signal peptide" evidence="8">
    <location>
        <begin position="1"/>
        <end position="25"/>
    </location>
</feature>
<name>A0A160MX08_9GAMM</name>
<keyword evidence="11" id="KW-1185">Reference proteome</keyword>
<comment type="function">
    <text evidence="1 7">Part of the ABC transporter complex PstSACB involved in phosphate import.</text>
</comment>
<dbReference type="InterPro" id="IPR005673">
    <property type="entry name" value="ABC_phos-bd_PstS"/>
</dbReference>
<dbReference type="NCBIfam" id="TIGR00975">
    <property type="entry name" value="3a0107s03"/>
    <property type="match status" value="1"/>
</dbReference>
<evidence type="ECO:0000256" key="3">
    <source>
        <dbReference type="ARBA" id="ARBA00011529"/>
    </source>
</evidence>
<dbReference type="PANTHER" id="PTHR42996:SF1">
    <property type="entry name" value="PHOSPHATE-BINDING PROTEIN PSTS"/>
    <property type="match status" value="1"/>
</dbReference>
<comment type="subunit">
    <text evidence="3 7">The complex is composed of two ATP-binding proteins (PstB), two transmembrane proteins (PstC and PstA) and a solute-binding protein (PstS).</text>
</comment>
<dbReference type="RefSeq" id="WP_205631083.1">
    <property type="nucleotide sequence ID" value="NZ_CP014841.1"/>
</dbReference>
<accession>A0A160MX08</accession>
<evidence type="ECO:0000259" key="9">
    <source>
        <dbReference type="Pfam" id="PF12849"/>
    </source>
</evidence>
<evidence type="ECO:0000313" key="10">
    <source>
        <dbReference type="EMBL" id="AND67753.1"/>
    </source>
</evidence>
<comment type="similarity">
    <text evidence="2 7">Belongs to the PstS family.</text>
</comment>
<dbReference type="InterPro" id="IPR024370">
    <property type="entry name" value="PBP_domain"/>
</dbReference>
<dbReference type="Pfam" id="PF12849">
    <property type="entry name" value="PBP_like_2"/>
    <property type="match status" value="1"/>
</dbReference>
<keyword evidence="5 7" id="KW-0813">Transport</keyword>
<evidence type="ECO:0000256" key="4">
    <source>
        <dbReference type="ARBA" id="ARBA00021889"/>
    </source>
</evidence>
<dbReference type="GO" id="GO:0043190">
    <property type="term" value="C:ATP-binding cassette (ABC) transporter complex"/>
    <property type="evidence" value="ECO:0007669"/>
    <property type="project" value="InterPro"/>
</dbReference>
<evidence type="ECO:0000256" key="8">
    <source>
        <dbReference type="SAM" id="SignalP"/>
    </source>
</evidence>
<evidence type="ECO:0000256" key="5">
    <source>
        <dbReference type="ARBA" id="ARBA00022448"/>
    </source>
</evidence>
<evidence type="ECO:0000256" key="2">
    <source>
        <dbReference type="ARBA" id="ARBA00008725"/>
    </source>
</evidence>
<evidence type="ECO:0000256" key="7">
    <source>
        <dbReference type="PIRNR" id="PIRNR002756"/>
    </source>
</evidence>
<keyword evidence="6 7" id="KW-0592">Phosphate transport</keyword>
<feature type="chain" id="PRO_5007817457" description="Phosphate-binding protein PstS" evidence="8">
    <location>
        <begin position="26"/>
        <end position="340"/>
    </location>
</feature>
<dbReference type="NCBIfam" id="NF008171">
    <property type="entry name" value="PRK10918.1"/>
    <property type="match status" value="1"/>
</dbReference>
<dbReference type="CDD" id="cd13565">
    <property type="entry name" value="PBP2_PstS"/>
    <property type="match status" value="1"/>
</dbReference>
<dbReference type="GO" id="GO:0035435">
    <property type="term" value="P:phosphate ion transmembrane transport"/>
    <property type="evidence" value="ECO:0007669"/>
    <property type="project" value="InterPro"/>
</dbReference>
<dbReference type="PIRSF" id="PIRSF002756">
    <property type="entry name" value="PstS"/>
    <property type="match status" value="1"/>
</dbReference>
<organism evidence="10 11">
    <name type="scientific">Dyella thiooxydans</name>
    <dbReference type="NCBI Taxonomy" id="445710"/>
    <lineage>
        <taxon>Bacteria</taxon>
        <taxon>Pseudomonadati</taxon>
        <taxon>Pseudomonadota</taxon>
        <taxon>Gammaproteobacteria</taxon>
        <taxon>Lysobacterales</taxon>
        <taxon>Rhodanobacteraceae</taxon>
        <taxon>Dyella</taxon>
    </lineage>
</organism>
<evidence type="ECO:0000313" key="11">
    <source>
        <dbReference type="Proteomes" id="UP000077255"/>
    </source>
</evidence>
<dbReference type="Gene3D" id="3.40.190.10">
    <property type="entry name" value="Periplasmic binding protein-like II"/>
    <property type="match status" value="2"/>
</dbReference>
<dbReference type="PATRIC" id="fig|445710.3.peg.297"/>
<dbReference type="EMBL" id="CP014841">
    <property type="protein sequence ID" value="AND67753.1"/>
    <property type="molecule type" value="Genomic_DNA"/>
</dbReference>
<evidence type="ECO:0000256" key="1">
    <source>
        <dbReference type="ARBA" id="ARBA00002841"/>
    </source>
</evidence>
<reference evidence="10 11" key="1">
    <citation type="submission" date="2016-02" db="EMBL/GenBank/DDBJ databases">
        <title>Complete genome sequencing and analysis of ATSB10, Dyella thiooxydans isolated from rhizosphere soil of sunflower (Helianthus annuus L.).</title>
        <authorList>
            <person name="Lee Y."/>
            <person name="Hwangbo K."/>
            <person name="Chung H."/>
            <person name="Yoo J."/>
            <person name="Kim K.Y."/>
            <person name="Sa T.M."/>
            <person name="Um Y."/>
            <person name="Madhaiyan M."/>
        </authorList>
    </citation>
    <scope>NUCLEOTIDE SEQUENCE [LARGE SCALE GENOMIC DNA]</scope>
    <source>
        <strain evidence="10 11">ATSB10</strain>
    </source>
</reference>
<dbReference type="KEGG" id="dtx:ATSB10_02990"/>
<feature type="domain" description="PBP" evidence="9">
    <location>
        <begin position="21"/>
        <end position="306"/>
    </location>
</feature>
<dbReference type="GO" id="GO:0042301">
    <property type="term" value="F:phosphate ion binding"/>
    <property type="evidence" value="ECO:0007669"/>
    <property type="project" value="InterPro"/>
</dbReference>
<dbReference type="STRING" id="445710.ATSB10_02990"/>